<accession>A0A846LRY3</accession>
<name>A0A846LRY3_9ACTN</name>
<dbReference type="RefSeq" id="WP_166757829.1">
    <property type="nucleotide sequence ID" value="NZ_BAABJU010000053.1"/>
</dbReference>
<dbReference type="AlphaFoldDB" id="A0A846LRY3"/>
<gene>
    <name evidence="2" type="ORF">FB380_004797</name>
    <name evidence="3" type="ORF">FB380_004850</name>
    <name evidence="1" type="ORF">GCM10011589_44990</name>
</gene>
<evidence type="ECO:0000313" key="3">
    <source>
        <dbReference type="EMBL" id="NIH70339.1"/>
    </source>
</evidence>
<dbReference type="EMBL" id="BMMI01000012">
    <property type="protein sequence ID" value="GGL83578.1"/>
    <property type="molecule type" value="Genomic_DNA"/>
</dbReference>
<evidence type="ECO:0000313" key="1">
    <source>
        <dbReference type="EMBL" id="GGL83578.1"/>
    </source>
</evidence>
<dbReference type="Proteomes" id="UP000552836">
    <property type="component" value="Unassembled WGS sequence"/>
</dbReference>
<dbReference type="EMBL" id="JAAMPA010000011">
    <property type="protein sequence ID" value="NIH70339.1"/>
    <property type="molecule type" value="Genomic_DNA"/>
</dbReference>
<evidence type="ECO:0000313" key="2">
    <source>
        <dbReference type="EMBL" id="NIH70286.1"/>
    </source>
</evidence>
<reference evidence="1" key="4">
    <citation type="submission" date="2024-05" db="EMBL/GenBank/DDBJ databases">
        <authorList>
            <person name="Sun Q."/>
            <person name="Zhou Y."/>
        </authorList>
    </citation>
    <scope>NUCLEOTIDE SEQUENCE</scope>
    <source>
        <strain evidence="1">CGMCC 4.5581</strain>
    </source>
</reference>
<sequence>MTAGAAAWPNPLEDEYELRVTARAREDLRVSGFPARDLADMAHASPWGSLIDKFTSQRALWTLPAPRNP</sequence>
<proteinExistence type="predicted"/>
<reference evidence="5" key="2">
    <citation type="journal article" date="2019" name="Int. J. Syst. Evol. Microbiol.">
        <title>The Global Catalogue of Microorganisms (GCM) 10K type strain sequencing project: providing services to taxonomists for standard genome sequencing and annotation.</title>
        <authorList>
            <consortium name="The Broad Institute Genomics Platform"/>
            <consortium name="The Broad Institute Genome Sequencing Center for Infectious Disease"/>
            <person name="Wu L."/>
            <person name="Ma J."/>
        </authorList>
    </citation>
    <scope>NUCLEOTIDE SEQUENCE [LARGE SCALE GENOMIC DNA]</scope>
    <source>
        <strain evidence="5">CGMCC 4.5581</strain>
    </source>
</reference>
<protein>
    <submittedName>
        <fullName evidence="2">Uncharacterized protein</fullName>
    </submittedName>
</protein>
<comment type="caution">
    <text evidence="2">The sequence shown here is derived from an EMBL/GenBank/DDBJ whole genome shotgun (WGS) entry which is preliminary data.</text>
</comment>
<evidence type="ECO:0000313" key="5">
    <source>
        <dbReference type="Proteomes" id="UP000648663"/>
    </source>
</evidence>
<evidence type="ECO:0000313" key="4">
    <source>
        <dbReference type="Proteomes" id="UP000552836"/>
    </source>
</evidence>
<reference evidence="2 4" key="3">
    <citation type="submission" date="2020-02" db="EMBL/GenBank/DDBJ databases">
        <title>Sequencing the genomes of 1000 actinobacteria strains.</title>
        <authorList>
            <person name="Klenk H.-P."/>
        </authorList>
    </citation>
    <scope>NUCLEOTIDE SEQUENCE [LARGE SCALE GENOMIC DNA]</scope>
    <source>
        <strain evidence="2 4">DSM 45201</strain>
    </source>
</reference>
<dbReference type="Proteomes" id="UP000648663">
    <property type="component" value="Unassembled WGS sequence"/>
</dbReference>
<keyword evidence="5" id="KW-1185">Reference proteome</keyword>
<organism evidence="2 4">
    <name type="scientific">Modestobacter marinus</name>
    <dbReference type="NCBI Taxonomy" id="477641"/>
    <lineage>
        <taxon>Bacteria</taxon>
        <taxon>Bacillati</taxon>
        <taxon>Actinomycetota</taxon>
        <taxon>Actinomycetes</taxon>
        <taxon>Geodermatophilales</taxon>
        <taxon>Geodermatophilaceae</taxon>
        <taxon>Modestobacter</taxon>
    </lineage>
</organism>
<reference evidence="1" key="1">
    <citation type="journal article" date="2014" name="Int. J. Syst. Evol. Microbiol.">
        <title>Complete genome of a new Firmicutes species belonging to the dominant human colonic microbiota ('Ruminococcus bicirculans') reveals two chromosomes and a selective capacity to utilize plant glucans.</title>
        <authorList>
            <consortium name="NISC Comparative Sequencing Program"/>
            <person name="Wegmann U."/>
            <person name="Louis P."/>
            <person name="Goesmann A."/>
            <person name="Henrissat B."/>
            <person name="Duncan S.H."/>
            <person name="Flint H.J."/>
        </authorList>
    </citation>
    <scope>NUCLEOTIDE SEQUENCE</scope>
    <source>
        <strain evidence="1">CGMCC 4.5581</strain>
    </source>
</reference>
<dbReference type="EMBL" id="JAAMPA010000007">
    <property type="protein sequence ID" value="NIH70286.1"/>
    <property type="molecule type" value="Genomic_DNA"/>
</dbReference>